<sequence>MEGRMTTMEANHQVLQEKFEKLEKDMKEEISQAQRDTVGQIALMLGLPDPRKGKGIEESIPVGDSPYAPEKAGSHEREQSGLGTSKTKIRFSTGVPANAPVNSEVFYNHDPEIEVPNFDEVEDKSKVEKKLEERCEKLEEKIRSMMDTNIQGGIDARELSLVLGLELPPKFKDDKGDVSAETTGPAWADDQISAERLVVLWLISKSNN</sequence>
<accession>A0ABR2NHN0</accession>
<keyword evidence="4" id="KW-1185">Reference proteome</keyword>
<evidence type="ECO:0000256" key="1">
    <source>
        <dbReference type="SAM" id="Coils"/>
    </source>
</evidence>
<evidence type="ECO:0000313" key="3">
    <source>
        <dbReference type="EMBL" id="KAK8975480.1"/>
    </source>
</evidence>
<feature type="coiled-coil region" evidence="1">
    <location>
        <begin position="121"/>
        <end position="148"/>
    </location>
</feature>
<reference evidence="3 4" key="1">
    <citation type="journal article" date="2024" name="G3 (Bethesda)">
        <title>Genome assembly of Hibiscus sabdariffa L. provides insights into metabolisms of medicinal natural products.</title>
        <authorList>
            <person name="Kim T."/>
        </authorList>
    </citation>
    <scope>NUCLEOTIDE SEQUENCE [LARGE SCALE GENOMIC DNA]</scope>
    <source>
        <strain evidence="3">TK-2024</strain>
        <tissue evidence="3">Old leaves</tissue>
    </source>
</reference>
<comment type="caution">
    <text evidence="3">The sequence shown here is derived from an EMBL/GenBank/DDBJ whole genome shotgun (WGS) entry which is preliminary data.</text>
</comment>
<proteinExistence type="predicted"/>
<feature type="coiled-coil region" evidence="1">
    <location>
        <begin position="5"/>
        <end position="36"/>
    </location>
</feature>
<evidence type="ECO:0000313" key="4">
    <source>
        <dbReference type="Proteomes" id="UP001396334"/>
    </source>
</evidence>
<feature type="region of interest" description="Disordered" evidence="2">
    <location>
        <begin position="46"/>
        <end position="86"/>
    </location>
</feature>
<gene>
    <name evidence="3" type="ORF">V6N11_069910</name>
</gene>
<protein>
    <recommendedName>
        <fullName evidence="5">EF-hand domain-containing protein</fullName>
    </recommendedName>
</protein>
<evidence type="ECO:0008006" key="5">
    <source>
        <dbReference type="Google" id="ProtNLM"/>
    </source>
</evidence>
<dbReference type="Proteomes" id="UP001396334">
    <property type="component" value="Unassembled WGS sequence"/>
</dbReference>
<organism evidence="3 4">
    <name type="scientific">Hibiscus sabdariffa</name>
    <name type="common">roselle</name>
    <dbReference type="NCBI Taxonomy" id="183260"/>
    <lineage>
        <taxon>Eukaryota</taxon>
        <taxon>Viridiplantae</taxon>
        <taxon>Streptophyta</taxon>
        <taxon>Embryophyta</taxon>
        <taxon>Tracheophyta</taxon>
        <taxon>Spermatophyta</taxon>
        <taxon>Magnoliopsida</taxon>
        <taxon>eudicotyledons</taxon>
        <taxon>Gunneridae</taxon>
        <taxon>Pentapetalae</taxon>
        <taxon>rosids</taxon>
        <taxon>malvids</taxon>
        <taxon>Malvales</taxon>
        <taxon>Malvaceae</taxon>
        <taxon>Malvoideae</taxon>
        <taxon>Hibiscus</taxon>
    </lineage>
</organism>
<evidence type="ECO:0000256" key="2">
    <source>
        <dbReference type="SAM" id="MobiDB-lite"/>
    </source>
</evidence>
<keyword evidence="1" id="KW-0175">Coiled coil</keyword>
<dbReference type="EMBL" id="JBBPBN010000145">
    <property type="protein sequence ID" value="KAK8975480.1"/>
    <property type="molecule type" value="Genomic_DNA"/>
</dbReference>
<name>A0ABR2NHN0_9ROSI</name>